<comment type="caution">
    <text evidence="1">The sequence shown here is derived from an EMBL/GenBank/DDBJ whole genome shotgun (WGS) entry which is preliminary data.</text>
</comment>
<protein>
    <submittedName>
        <fullName evidence="1">Uncharacterized protein</fullName>
    </submittedName>
</protein>
<proteinExistence type="predicted"/>
<dbReference type="Proteomes" id="UP000790377">
    <property type="component" value="Unassembled WGS sequence"/>
</dbReference>
<keyword evidence="2" id="KW-1185">Reference proteome</keyword>
<name>A0ACB7ZQ68_9AGAM</name>
<gene>
    <name evidence="1" type="ORF">BJ138DRAFT_1020984</name>
</gene>
<dbReference type="EMBL" id="MU269117">
    <property type="protein sequence ID" value="KAH7903215.1"/>
    <property type="molecule type" value="Genomic_DNA"/>
</dbReference>
<accession>A0ACB7ZQ68</accession>
<evidence type="ECO:0000313" key="1">
    <source>
        <dbReference type="EMBL" id="KAH7903215.1"/>
    </source>
</evidence>
<evidence type="ECO:0000313" key="2">
    <source>
        <dbReference type="Proteomes" id="UP000790377"/>
    </source>
</evidence>
<sequence length="262" mass="30697">MLNRAYILRQPINLFISTADQLFGPITTIRRHGRVVKHILWTAFTLKEADWERPNETHVIISDANNIQQYFSADKHPTLWRAIPVLEELQTAWEAKHADSQYELYKPAVQAGLDKISKYYQKLDEKSVYILALVLHPYYKFAYIKMAWGGPEEQERERAAGNPNAKDWHDEALKTVEKTMAEYWKERRRDVPRPRTTLAPARATSSAKANTLESDFDRHRRQLVEQATLEQDAGWAAELRRYIKDMPEDVSKETDIVEWWSV</sequence>
<organism evidence="1 2">
    <name type="scientific">Hygrophoropsis aurantiaca</name>
    <dbReference type="NCBI Taxonomy" id="72124"/>
    <lineage>
        <taxon>Eukaryota</taxon>
        <taxon>Fungi</taxon>
        <taxon>Dikarya</taxon>
        <taxon>Basidiomycota</taxon>
        <taxon>Agaricomycotina</taxon>
        <taxon>Agaricomycetes</taxon>
        <taxon>Agaricomycetidae</taxon>
        <taxon>Boletales</taxon>
        <taxon>Coniophorineae</taxon>
        <taxon>Hygrophoropsidaceae</taxon>
        <taxon>Hygrophoropsis</taxon>
    </lineage>
</organism>
<reference evidence="1" key="1">
    <citation type="journal article" date="2021" name="New Phytol.">
        <title>Evolutionary innovations through gain and loss of genes in the ectomycorrhizal Boletales.</title>
        <authorList>
            <person name="Wu G."/>
            <person name="Miyauchi S."/>
            <person name="Morin E."/>
            <person name="Kuo A."/>
            <person name="Drula E."/>
            <person name="Varga T."/>
            <person name="Kohler A."/>
            <person name="Feng B."/>
            <person name="Cao Y."/>
            <person name="Lipzen A."/>
            <person name="Daum C."/>
            <person name="Hundley H."/>
            <person name="Pangilinan J."/>
            <person name="Johnson J."/>
            <person name="Barry K."/>
            <person name="LaButti K."/>
            <person name="Ng V."/>
            <person name="Ahrendt S."/>
            <person name="Min B."/>
            <person name="Choi I.G."/>
            <person name="Park H."/>
            <person name="Plett J.M."/>
            <person name="Magnuson J."/>
            <person name="Spatafora J.W."/>
            <person name="Nagy L.G."/>
            <person name="Henrissat B."/>
            <person name="Grigoriev I.V."/>
            <person name="Yang Z.L."/>
            <person name="Xu J."/>
            <person name="Martin F.M."/>
        </authorList>
    </citation>
    <scope>NUCLEOTIDE SEQUENCE</scope>
    <source>
        <strain evidence="1">ATCC 28755</strain>
    </source>
</reference>